<keyword evidence="11" id="KW-1185">Reference proteome</keyword>
<evidence type="ECO:0000256" key="1">
    <source>
        <dbReference type="ARBA" id="ARBA00004651"/>
    </source>
</evidence>
<dbReference type="GO" id="GO:0010041">
    <property type="term" value="P:response to iron(III) ion"/>
    <property type="evidence" value="ECO:0007669"/>
    <property type="project" value="TreeGrafter"/>
</dbReference>
<evidence type="ECO:0000256" key="3">
    <source>
        <dbReference type="ARBA" id="ARBA00022676"/>
    </source>
</evidence>
<feature type="transmembrane region" description="Helical" evidence="8">
    <location>
        <begin position="117"/>
        <end position="137"/>
    </location>
</feature>
<feature type="domain" description="Glycosyltransferase RgtA/B/C/D-like" evidence="9">
    <location>
        <begin position="69"/>
        <end position="238"/>
    </location>
</feature>
<dbReference type="PANTHER" id="PTHR33908:SF3">
    <property type="entry name" value="UNDECAPRENYL PHOSPHATE-ALPHA-4-AMINO-4-DEOXY-L-ARABINOSE ARABINOSYL TRANSFERASE"/>
    <property type="match status" value="1"/>
</dbReference>
<dbReference type="AlphaFoldDB" id="A0A317PNW3"/>
<reference evidence="10 11" key="1">
    <citation type="submission" date="2018-05" db="EMBL/GenBank/DDBJ databases">
        <title>Genomic Encyclopedia of Type Strains, Phase IV (KMG-IV): sequencing the most valuable type-strain genomes for metagenomic binning, comparative biology and taxonomic classification.</title>
        <authorList>
            <person name="Goeker M."/>
        </authorList>
    </citation>
    <scope>NUCLEOTIDE SEQUENCE [LARGE SCALE GENOMIC DNA]</scope>
    <source>
        <strain evidence="10 11">DSM 16791</strain>
    </source>
</reference>
<dbReference type="RefSeq" id="WP_245415289.1">
    <property type="nucleotide sequence ID" value="NZ_QGTR01000002.1"/>
</dbReference>
<evidence type="ECO:0000256" key="8">
    <source>
        <dbReference type="SAM" id="Phobius"/>
    </source>
</evidence>
<evidence type="ECO:0000313" key="11">
    <source>
        <dbReference type="Proteomes" id="UP000246352"/>
    </source>
</evidence>
<keyword evidence="4 10" id="KW-0808">Transferase</keyword>
<evidence type="ECO:0000313" key="10">
    <source>
        <dbReference type="EMBL" id="PWW02273.1"/>
    </source>
</evidence>
<dbReference type="InterPro" id="IPR050297">
    <property type="entry name" value="LipidA_mod_glycosyltrf_83"/>
</dbReference>
<keyword evidence="3" id="KW-0328">Glycosyltransferase</keyword>
<accession>A0A317PNW3</accession>
<protein>
    <submittedName>
        <fullName evidence="10">4-amino-4-deoxy-L-arabinose transferase-like glycosyltransferase</fullName>
    </submittedName>
</protein>
<evidence type="ECO:0000256" key="7">
    <source>
        <dbReference type="ARBA" id="ARBA00023136"/>
    </source>
</evidence>
<organism evidence="10 11">
    <name type="scientific">Hoeflea marina</name>
    <dbReference type="NCBI Taxonomy" id="274592"/>
    <lineage>
        <taxon>Bacteria</taxon>
        <taxon>Pseudomonadati</taxon>
        <taxon>Pseudomonadota</taxon>
        <taxon>Alphaproteobacteria</taxon>
        <taxon>Hyphomicrobiales</taxon>
        <taxon>Rhizobiaceae</taxon>
        <taxon>Hoeflea</taxon>
    </lineage>
</organism>
<evidence type="ECO:0000259" key="9">
    <source>
        <dbReference type="Pfam" id="PF13231"/>
    </source>
</evidence>
<evidence type="ECO:0000256" key="6">
    <source>
        <dbReference type="ARBA" id="ARBA00022989"/>
    </source>
</evidence>
<comment type="caution">
    <text evidence="10">The sequence shown here is derived from an EMBL/GenBank/DDBJ whole genome shotgun (WGS) entry which is preliminary data.</text>
</comment>
<evidence type="ECO:0000256" key="2">
    <source>
        <dbReference type="ARBA" id="ARBA00022475"/>
    </source>
</evidence>
<keyword evidence="6 8" id="KW-1133">Transmembrane helix</keyword>
<feature type="transmembrane region" description="Helical" evidence="8">
    <location>
        <begin position="275"/>
        <end position="295"/>
    </location>
</feature>
<dbReference type="InterPro" id="IPR038731">
    <property type="entry name" value="RgtA/B/C-like"/>
</dbReference>
<dbReference type="Proteomes" id="UP000246352">
    <property type="component" value="Unassembled WGS sequence"/>
</dbReference>
<feature type="transmembrane region" description="Helical" evidence="8">
    <location>
        <begin position="307"/>
        <end position="325"/>
    </location>
</feature>
<keyword evidence="7 8" id="KW-0472">Membrane</keyword>
<dbReference type="GO" id="GO:0005886">
    <property type="term" value="C:plasma membrane"/>
    <property type="evidence" value="ECO:0007669"/>
    <property type="project" value="UniProtKB-SubCell"/>
</dbReference>
<dbReference type="PANTHER" id="PTHR33908">
    <property type="entry name" value="MANNOSYLTRANSFERASE YKCB-RELATED"/>
    <property type="match status" value="1"/>
</dbReference>
<evidence type="ECO:0000256" key="5">
    <source>
        <dbReference type="ARBA" id="ARBA00022692"/>
    </source>
</evidence>
<dbReference type="GO" id="GO:0009103">
    <property type="term" value="P:lipopolysaccharide biosynthetic process"/>
    <property type="evidence" value="ECO:0007669"/>
    <property type="project" value="TreeGrafter"/>
</dbReference>
<feature type="transmembrane region" description="Helical" evidence="8">
    <location>
        <begin position="331"/>
        <end position="350"/>
    </location>
</feature>
<comment type="subcellular location">
    <subcellularLocation>
        <location evidence="1">Cell membrane</location>
        <topology evidence="1">Multi-pass membrane protein</topology>
    </subcellularLocation>
</comment>
<sequence>MQPAPMARSALGRWQGLVLAIGCLLAFLPGLMALPPIDRDEARFVQASKQMLETGDYVDIRFQDEHRYKKPVGIYWLQTAAVRLTGQGPEAGIWAYRLASVAAGTVAVVTIASLGTWMFGPAVGLAAGIMLAGLFGLGFEARLAKTDATLMAITLIGQAALARLYIGAREGDKPERRWWWVFWLAIGAGLLVKGPITPLVSALTVAGIAILDRDRAWLRGLRPLPGLALALLVVLPWFVAITLKSGGAFWAESVGKDLIGKVASGQESHGAPPGYYVLTYSLYMWPFGLIAILGGLKALNRFREPRLLFCLAWYIPFWLLLEIAPTKLPHYPLPAYPALLLLGAWALLSADGRDTPLRRWQVWFSWLTLFGLAAVTLVFASAAAAGVPWATGRISWQGGLAAILALTAGWLASGLGRPAMSLRRLTAAAVASAGFIALLAAQVVPAVTPLWNSPAIARAFEAGRPCPDSVLAAVGYSEPSLVFLAGTRTVLADLEGAAAHLRAEPACGVVVLPQSERPALVTLLGPDTALEDMGRISGINYSKGQAVDLVLVRRAP</sequence>
<proteinExistence type="predicted"/>
<feature type="transmembrane region" description="Helical" evidence="8">
    <location>
        <begin position="362"/>
        <end position="382"/>
    </location>
</feature>
<evidence type="ECO:0000256" key="4">
    <source>
        <dbReference type="ARBA" id="ARBA00022679"/>
    </source>
</evidence>
<dbReference type="Pfam" id="PF13231">
    <property type="entry name" value="PMT_2"/>
    <property type="match status" value="1"/>
</dbReference>
<dbReference type="EMBL" id="QGTR01000002">
    <property type="protein sequence ID" value="PWW02273.1"/>
    <property type="molecule type" value="Genomic_DNA"/>
</dbReference>
<name>A0A317PNW3_9HYPH</name>
<dbReference type="GO" id="GO:0016763">
    <property type="term" value="F:pentosyltransferase activity"/>
    <property type="evidence" value="ECO:0007669"/>
    <property type="project" value="TreeGrafter"/>
</dbReference>
<feature type="transmembrane region" description="Helical" evidence="8">
    <location>
        <begin position="394"/>
        <end position="413"/>
    </location>
</feature>
<feature type="transmembrane region" description="Helical" evidence="8">
    <location>
        <begin position="178"/>
        <end position="211"/>
    </location>
</feature>
<keyword evidence="2" id="KW-1003">Cell membrane</keyword>
<gene>
    <name evidence="10" type="ORF">DFR52_102941</name>
</gene>
<feature type="transmembrane region" description="Helical" evidence="8">
    <location>
        <begin position="223"/>
        <end position="243"/>
    </location>
</feature>
<feature type="transmembrane region" description="Helical" evidence="8">
    <location>
        <begin position="425"/>
        <end position="444"/>
    </location>
</feature>
<feature type="transmembrane region" description="Helical" evidence="8">
    <location>
        <begin position="149"/>
        <end position="166"/>
    </location>
</feature>
<keyword evidence="5 8" id="KW-0812">Transmembrane</keyword>